<keyword evidence="3" id="KW-1185">Reference proteome</keyword>
<dbReference type="RefSeq" id="WP_142554807.1">
    <property type="nucleotide sequence ID" value="NZ_VIFX01000040.1"/>
</dbReference>
<proteinExistence type="predicted"/>
<evidence type="ECO:0000256" key="1">
    <source>
        <dbReference type="SAM" id="Coils"/>
    </source>
</evidence>
<dbReference type="EMBL" id="VIFX01000040">
    <property type="protein sequence ID" value="TQR83726.1"/>
    <property type="molecule type" value="Genomic_DNA"/>
</dbReference>
<accession>A0A544VUS1</accession>
<sequence>MNATTTVEELHRLIQETLRCVAALEAIHGHTTAMRRVANNAKQIRNGIDRLEIDLAELHEHTASTRRPATVEMVQISDAGYDADFWRGVDHEGVGAQSLACVPAAPRRR</sequence>
<evidence type="ECO:0000313" key="2">
    <source>
        <dbReference type="EMBL" id="TQR83726.1"/>
    </source>
</evidence>
<dbReference type="Proteomes" id="UP000315759">
    <property type="component" value="Unassembled WGS sequence"/>
</dbReference>
<feature type="coiled-coil region" evidence="1">
    <location>
        <begin position="34"/>
        <end position="61"/>
    </location>
</feature>
<organism evidence="2 3">
    <name type="scientific">Mycolicibacterium hodleri</name>
    <dbReference type="NCBI Taxonomy" id="49897"/>
    <lineage>
        <taxon>Bacteria</taxon>
        <taxon>Bacillati</taxon>
        <taxon>Actinomycetota</taxon>
        <taxon>Actinomycetes</taxon>
        <taxon>Mycobacteriales</taxon>
        <taxon>Mycobacteriaceae</taxon>
        <taxon>Mycolicibacterium</taxon>
    </lineage>
</organism>
<dbReference type="AlphaFoldDB" id="A0A544VUS1"/>
<comment type="caution">
    <text evidence="2">The sequence shown here is derived from an EMBL/GenBank/DDBJ whole genome shotgun (WGS) entry which is preliminary data.</text>
</comment>
<gene>
    <name evidence="2" type="ORF">D8S82_25680</name>
</gene>
<reference evidence="2 3" key="1">
    <citation type="submission" date="2018-10" db="EMBL/GenBank/DDBJ databases">
        <title>Draft genome of Mycobacterium hodleri strain B.</title>
        <authorList>
            <person name="Amande T.J."/>
            <person name="Mcgenity T.J."/>
        </authorList>
    </citation>
    <scope>NUCLEOTIDE SEQUENCE [LARGE SCALE GENOMIC DNA]</scope>
    <source>
        <strain evidence="2 3">B</strain>
    </source>
</reference>
<name>A0A544VUS1_9MYCO</name>
<keyword evidence="1" id="KW-0175">Coiled coil</keyword>
<protein>
    <submittedName>
        <fullName evidence="2">Uncharacterized protein</fullName>
    </submittedName>
</protein>
<evidence type="ECO:0000313" key="3">
    <source>
        <dbReference type="Proteomes" id="UP000315759"/>
    </source>
</evidence>